<name>X0PQ41_9LACO</name>
<dbReference type="InterPro" id="IPR008183">
    <property type="entry name" value="Aldose_1/G6P_1-epimerase"/>
</dbReference>
<dbReference type="GO" id="GO:0030246">
    <property type="term" value="F:carbohydrate binding"/>
    <property type="evidence" value="ECO:0007669"/>
    <property type="project" value="InterPro"/>
</dbReference>
<dbReference type="Pfam" id="PF01263">
    <property type="entry name" value="Aldose_epim"/>
    <property type="match status" value="1"/>
</dbReference>
<dbReference type="InterPro" id="IPR037481">
    <property type="entry name" value="LacX"/>
</dbReference>
<organism evidence="1 2">
    <name type="scientific">Agrilactobacillus composti DSM 18527 = JCM 14202</name>
    <dbReference type="NCBI Taxonomy" id="1423734"/>
    <lineage>
        <taxon>Bacteria</taxon>
        <taxon>Bacillati</taxon>
        <taxon>Bacillota</taxon>
        <taxon>Bacilli</taxon>
        <taxon>Lactobacillales</taxon>
        <taxon>Lactobacillaceae</taxon>
        <taxon>Agrilactobacillus</taxon>
    </lineage>
</organism>
<dbReference type="GO" id="GO:0005975">
    <property type="term" value="P:carbohydrate metabolic process"/>
    <property type="evidence" value="ECO:0007669"/>
    <property type="project" value="InterPro"/>
</dbReference>
<dbReference type="AlphaFoldDB" id="X0PQ41"/>
<dbReference type="InterPro" id="IPR011013">
    <property type="entry name" value="Gal_mutarotase_sf_dom"/>
</dbReference>
<evidence type="ECO:0000313" key="2">
    <source>
        <dbReference type="Proteomes" id="UP000051236"/>
    </source>
</evidence>
<dbReference type="eggNOG" id="COG2017">
    <property type="taxonomic scope" value="Bacteria"/>
</dbReference>
<dbReference type="Gene3D" id="2.70.98.10">
    <property type="match status" value="1"/>
</dbReference>
<dbReference type="Proteomes" id="UP000051236">
    <property type="component" value="Unassembled WGS sequence"/>
</dbReference>
<reference evidence="1 2" key="1">
    <citation type="journal article" date="2015" name="Genome Announc.">
        <title>Expanding the biotechnology potential of lactobacilli through comparative genomics of 213 strains and associated genera.</title>
        <authorList>
            <person name="Sun Z."/>
            <person name="Harris H.M."/>
            <person name="McCann A."/>
            <person name="Guo C."/>
            <person name="Argimon S."/>
            <person name="Zhang W."/>
            <person name="Yang X."/>
            <person name="Jeffery I.B."/>
            <person name="Cooney J.C."/>
            <person name="Kagawa T.F."/>
            <person name="Liu W."/>
            <person name="Song Y."/>
            <person name="Salvetti E."/>
            <person name="Wrobel A."/>
            <person name="Rasinkangas P."/>
            <person name="Parkhill J."/>
            <person name="Rea M.C."/>
            <person name="O'Sullivan O."/>
            <person name="Ritari J."/>
            <person name="Douillard F.P."/>
            <person name="Paul Ross R."/>
            <person name="Yang R."/>
            <person name="Briner A.E."/>
            <person name="Felis G.E."/>
            <person name="de Vos W.M."/>
            <person name="Barrangou R."/>
            <person name="Klaenhammer T.R."/>
            <person name="Caufield P.W."/>
            <person name="Cui Y."/>
            <person name="Zhang H."/>
            <person name="O'Toole P.W."/>
        </authorList>
    </citation>
    <scope>NUCLEOTIDE SEQUENCE [LARGE SCALE GENOMIC DNA]</scope>
    <source>
        <strain evidence="1 2">DSM 18527</strain>
    </source>
</reference>
<dbReference type="EMBL" id="AZGA01000002">
    <property type="protein sequence ID" value="KRM36530.1"/>
    <property type="molecule type" value="Genomic_DNA"/>
</dbReference>
<dbReference type="SUPFAM" id="SSF74650">
    <property type="entry name" value="Galactose mutarotase-like"/>
    <property type="match status" value="1"/>
</dbReference>
<comment type="caution">
    <text evidence="1">The sequence shown here is derived from an EMBL/GenBank/DDBJ whole genome shotgun (WGS) entry which is preliminary data.</text>
</comment>
<accession>X0PQ41</accession>
<protein>
    <submittedName>
        <fullName evidence="1">Galactose mutarotase related enzyme</fullName>
    </submittedName>
</protein>
<evidence type="ECO:0000313" key="1">
    <source>
        <dbReference type="EMBL" id="KRM36530.1"/>
    </source>
</evidence>
<sequence>MVTIENDFIKATIAEHGAELQSLFDKNAQIEHLWDGDPKIWGRHAPVLFPIVGKLKDDTYTYQGKTYHMTQHGFARDRDFQVISKSETEVIFQLVDDTKSRAVYPFAFNLKIRYSLVNNLIKVRYTVTNPSDDQPLYYAIGGHPGFKVPFVPDTKFEDYYLNFSPRKSRIRVPINAESKLIDFDHRTLTATDADIMLSHDLFENDAWILELLGQGDTFRIKTDKSTHYIEVMVNDGPYMGIWSSYPKTGDFICLEPWWGIADGENSNGDFTKKHAIRKLAPQDHYTSRYRIAIF</sequence>
<dbReference type="GO" id="GO:0016853">
    <property type="term" value="F:isomerase activity"/>
    <property type="evidence" value="ECO:0007669"/>
    <property type="project" value="InterPro"/>
</dbReference>
<gene>
    <name evidence="1" type="ORF">FC83_GL002402</name>
</gene>
<proteinExistence type="predicted"/>
<dbReference type="InterPro" id="IPR014718">
    <property type="entry name" value="GH-type_carb-bd"/>
</dbReference>
<dbReference type="STRING" id="1423734.FC83_GL002402"/>
<keyword evidence="2" id="KW-1185">Reference proteome</keyword>
<dbReference type="CDD" id="cd09024">
    <property type="entry name" value="Aldose_epim_lacX"/>
    <property type="match status" value="1"/>
</dbReference>
<dbReference type="OrthoDB" id="9795355at2"/>
<dbReference type="PATRIC" id="fig|1423734.3.peg.2436"/>
<dbReference type="RefSeq" id="WP_035451722.1">
    <property type="nucleotide sequence ID" value="NZ_AZGA01000002.1"/>
</dbReference>